<evidence type="ECO:0000256" key="12">
    <source>
        <dbReference type="SAM" id="MobiDB-lite"/>
    </source>
</evidence>
<evidence type="ECO:0000313" key="14">
    <source>
        <dbReference type="Proteomes" id="UP001143981"/>
    </source>
</evidence>
<reference evidence="13" key="1">
    <citation type="submission" date="2022-07" db="EMBL/GenBank/DDBJ databases">
        <title>Phylogenomic reconstructions and comparative analyses of Kickxellomycotina fungi.</title>
        <authorList>
            <person name="Reynolds N.K."/>
            <person name="Stajich J.E."/>
            <person name="Barry K."/>
            <person name="Grigoriev I.V."/>
            <person name="Crous P."/>
            <person name="Smith M.E."/>
        </authorList>
    </citation>
    <scope>NUCLEOTIDE SEQUENCE</scope>
    <source>
        <strain evidence="13">BCRC 34381</strain>
    </source>
</reference>
<dbReference type="Proteomes" id="UP001143981">
    <property type="component" value="Unassembled WGS sequence"/>
</dbReference>
<keyword evidence="11" id="KW-0175">Coiled coil</keyword>
<dbReference type="Pfam" id="PF13432">
    <property type="entry name" value="TPR_16"/>
    <property type="match status" value="1"/>
</dbReference>
<dbReference type="SMART" id="SM00028">
    <property type="entry name" value="TPR"/>
    <property type="match status" value="11"/>
</dbReference>
<dbReference type="PANTHER" id="PTHR46208:SF1">
    <property type="entry name" value="MITOCHONDRIAL IMPORT RECEPTOR SUBUNIT TOM70"/>
    <property type="match status" value="1"/>
</dbReference>
<feature type="repeat" description="TPR" evidence="10">
    <location>
        <begin position="433"/>
        <end position="466"/>
    </location>
</feature>
<evidence type="ECO:0000256" key="10">
    <source>
        <dbReference type="PROSITE-ProRule" id="PRU00339"/>
    </source>
</evidence>
<keyword evidence="2" id="KW-0812">Transmembrane</keyword>
<dbReference type="Gene3D" id="1.25.40.10">
    <property type="entry name" value="Tetratricopeptide repeat domain"/>
    <property type="match status" value="2"/>
</dbReference>
<keyword evidence="5 10" id="KW-0802">TPR repeat</keyword>
<comment type="caution">
    <text evidence="13">The sequence shown here is derived from an EMBL/GenBank/DDBJ whole genome shotgun (WGS) entry which is preliminary data.</text>
</comment>
<feature type="repeat" description="TPR" evidence="10">
    <location>
        <begin position="467"/>
        <end position="500"/>
    </location>
</feature>
<evidence type="ECO:0000256" key="8">
    <source>
        <dbReference type="ARBA" id="ARBA00023136"/>
    </source>
</evidence>
<comment type="similarity">
    <text evidence="9">Belongs to the Tom70 family.</text>
</comment>
<proteinExistence type="inferred from homology"/>
<dbReference type="GO" id="GO:0045039">
    <property type="term" value="P:protein insertion into mitochondrial inner membrane"/>
    <property type="evidence" value="ECO:0007669"/>
    <property type="project" value="TreeGrafter"/>
</dbReference>
<dbReference type="Pfam" id="PF14559">
    <property type="entry name" value="TPR_19"/>
    <property type="match status" value="1"/>
</dbReference>
<keyword evidence="3" id="KW-0677">Repeat</keyword>
<dbReference type="SUPFAM" id="SSF48452">
    <property type="entry name" value="TPR-like"/>
    <property type="match status" value="2"/>
</dbReference>
<dbReference type="PROSITE" id="PS50293">
    <property type="entry name" value="TPR_REGION"/>
    <property type="match status" value="1"/>
</dbReference>
<dbReference type="EMBL" id="JANBOI010001020">
    <property type="protein sequence ID" value="KAJ1727674.1"/>
    <property type="molecule type" value="Genomic_DNA"/>
</dbReference>
<protein>
    <submittedName>
        <fullName evidence="13">TOM (Translocase of outer membrane) complex component</fullName>
    </submittedName>
</protein>
<evidence type="ECO:0000256" key="1">
    <source>
        <dbReference type="ARBA" id="ARBA00004572"/>
    </source>
</evidence>
<evidence type="ECO:0000256" key="4">
    <source>
        <dbReference type="ARBA" id="ARBA00022787"/>
    </source>
</evidence>
<keyword evidence="8" id="KW-0472">Membrane</keyword>
<dbReference type="InterPro" id="IPR011990">
    <property type="entry name" value="TPR-like_helical_dom_sf"/>
</dbReference>
<evidence type="ECO:0000256" key="7">
    <source>
        <dbReference type="ARBA" id="ARBA00023128"/>
    </source>
</evidence>
<sequence>MADNAGEPATQHTASVLERLNLTGRSWKFYAAASLPPIVAAGLALWYYSARPAEDDKKDDKKKRQRKARKAKKSAKSADGSGTEPMGGSSPEKAGAATLDGDEETPEKLTDAQIAMLDKATAKKMAQSLKSRGNKFFQAKRYEKAIELYTHALRFGKDPVFYSNRAACYAADNDHEKVIQDCTAAVALEPRYVKALMRRALAYESTERFRDSLYDYTTVCILEDFGNNLAAAAAERVLKRLAEAEARERVEKREPRLPSRSFISGYLKSFRSAGEAAVAAEEGEELSEADSLYNEALELTAQQEYAQAIEAIEKAVAAAEAVGCVGVQRADDLYSLRGMFSFLKSNLGQALQDLDKALEINPKHVRSYLRKANVLTEKKDLDEVSRLLDQALEADADNAETYFQKGQTNFLKQEFVEAAKDYQRAGELDEDFVYPRIQLGVVQFKIGRLSEAMATFDAAMKRFPERSDLYNYYGEVLAEQGGSENAISAFEKAVELDPTSPLPYVNQAVALFQTGNDVERALELIRDAFKVDAECELAVAALSQVYLQLGMFEESLTMLRRAVDLAKSEEEMVSAITFRETTAAQHRFMKEHPDVLNKLMGGAM</sequence>
<keyword evidence="6" id="KW-1133">Transmembrane helix</keyword>
<gene>
    <name evidence="13" type="primary">TOM70</name>
    <name evidence="13" type="ORF">LPJ61_004450</name>
</gene>
<organism evidence="13 14">
    <name type="scientific">Coemansia biformis</name>
    <dbReference type="NCBI Taxonomy" id="1286918"/>
    <lineage>
        <taxon>Eukaryota</taxon>
        <taxon>Fungi</taxon>
        <taxon>Fungi incertae sedis</taxon>
        <taxon>Zoopagomycota</taxon>
        <taxon>Kickxellomycotina</taxon>
        <taxon>Kickxellomycetes</taxon>
        <taxon>Kickxellales</taxon>
        <taxon>Kickxellaceae</taxon>
        <taxon>Coemansia</taxon>
    </lineage>
</organism>
<feature type="region of interest" description="Disordered" evidence="12">
    <location>
        <begin position="54"/>
        <end position="105"/>
    </location>
</feature>
<evidence type="ECO:0000256" key="5">
    <source>
        <dbReference type="ARBA" id="ARBA00022803"/>
    </source>
</evidence>
<evidence type="ECO:0000256" key="3">
    <source>
        <dbReference type="ARBA" id="ARBA00022737"/>
    </source>
</evidence>
<dbReference type="GO" id="GO:0008320">
    <property type="term" value="F:protein transmembrane transporter activity"/>
    <property type="evidence" value="ECO:0007669"/>
    <property type="project" value="TreeGrafter"/>
</dbReference>
<dbReference type="AlphaFoldDB" id="A0A9W8CX88"/>
<feature type="coiled-coil region" evidence="11">
    <location>
        <begin position="227"/>
        <end position="254"/>
    </location>
</feature>
<evidence type="ECO:0000256" key="11">
    <source>
        <dbReference type="SAM" id="Coils"/>
    </source>
</evidence>
<dbReference type="PROSITE" id="PS50005">
    <property type="entry name" value="TPR"/>
    <property type="match status" value="5"/>
</dbReference>
<feature type="repeat" description="TPR" evidence="10">
    <location>
        <begin position="399"/>
        <end position="432"/>
    </location>
</feature>
<dbReference type="GO" id="GO:0005741">
    <property type="term" value="C:mitochondrial outer membrane"/>
    <property type="evidence" value="ECO:0007669"/>
    <property type="project" value="UniProtKB-SubCell"/>
</dbReference>
<feature type="repeat" description="TPR" evidence="10">
    <location>
        <begin position="126"/>
        <end position="159"/>
    </location>
</feature>
<dbReference type="GO" id="GO:0030150">
    <property type="term" value="P:protein import into mitochondrial matrix"/>
    <property type="evidence" value="ECO:0007669"/>
    <property type="project" value="TreeGrafter"/>
</dbReference>
<dbReference type="InterPro" id="IPR019734">
    <property type="entry name" value="TPR_rpt"/>
</dbReference>
<evidence type="ECO:0000313" key="13">
    <source>
        <dbReference type="EMBL" id="KAJ1727674.1"/>
    </source>
</evidence>
<evidence type="ECO:0000256" key="2">
    <source>
        <dbReference type="ARBA" id="ARBA00022692"/>
    </source>
</evidence>
<comment type="subcellular location">
    <subcellularLocation>
        <location evidence="1">Mitochondrion outer membrane</location>
        <topology evidence="1">Single-pass membrane protein</topology>
    </subcellularLocation>
</comment>
<feature type="compositionally biased region" description="Basic residues" evidence="12">
    <location>
        <begin position="60"/>
        <end position="75"/>
    </location>
</feature>
<keyword evidence="7" id="KW-0496">Mitochondrion</keyword>
<dbReference type="Pfam" id="PF13181">
    <property type="entry name" value="TPR_8"/>
    <property type="match status" value="1"/>
</dbReference>
<accession>A0A9W8CX88</accession>
<keyword evidence="14" id="KW-1185">Reference proteome</keyword>
<dbReference type="PANTHER" id="PTHR46208">
    <property type="entry name" value="MITOCHONDRIAL IMPORT RECEPTOR SUBUNIT TOM70"/>
    <property type="match status" value="1"/>
</dbReference>
<name>A0A9W8CX88_9FUNG</name>
<evidence type="ECO:0000256" key="6">
    <source>
        <dbReference type="ARBA" id="ARBA00022989"/>
    </source>
</evidence>
<keyword evidence="4" id="KW-1000">Mitochondrion outer membrane</keyword>
<dbReference type="OrthoDB" id="2942533at2759"/>
<dbReference type="GO" id="GO:0030943">
    <property type="term" value="F:mitochondrion targeting sequence binding"/>
    <property type="evidence" value="ECO:0007669"/>
    <property type="project" value="TreeGrafter"/>
</dbReference>
<feature type="repeat" description="TPR" evidence="10">
    <location>
        <begin position="331"/>
        <end position="364"/>
    </location>
</feature>
<evidence type="ECO:0000256" key="9">
    <source>
        <dbReference type="ARBA" id="ARBA00038030"/>
    </source>
</evidence>